<proteinExistence type="predicted"/>
<organism evidence="1 2">
    <name type="scientific">Lentinula aff. detonsa</name>
    <dbReference type="NCBI Taxonomy" id="2804958"/>
    <lineage>
        <taxon>Eukaryota</taxon>
        <taxon>Fungi</taxon>
        <taxon>Dikarya</taxon>
        <taxon>Basidiomycota</taxon>
        <taxon>Agaricomycotina</taxon>
        <taxon>Agaricomycetes</taxon>
        <taxon>Agaricomycetidae</taxon>
        <taxon>Agaricales</taxon>
        <taxon>Marasmiineae</taxon>
        <taxon>Omphalotaceae</taxon>
        <taxon>Lentinula</taxon>
    </lineage>
</organism>
<dbReference type="AlphaFoldDB" id="A0AA38NNI2"/>
<accession>A0AA38NNI2</accession>
<protein>
    <recommendedName>
        <fullName evidence="3">Secreted protein</fullName>
    </recommendedName>
</protein>
<comment type="caution">
    <text evidence="1">The sequence shown here is derived from an EMBL/GenBank/DDBJ whole genome shotgun (WGS) entry which is preliminary data.</text>
</comment>
<gene>
    <name evidence="1" type="ORF">GGU10DRAFT_368492</name>
</gene>
<evidence type="ECO:0000313" key="2">
    <source>
        <dbReference type="Proteomes" id="UP001163798"/>
    </source>
</evidence>
<sequence length="256" mass="26913">MLCNSTISFTTQSMLLQAMILLPLFSLLSQRLTIEVAALPLQQLPVVPTYAYSSVDFYSPLLGGGSMLDDAGDGFGEPLNVIISGLSSPQVLTEDGIINFAKAIGFSEECLGIHLGAPQSANLGDGNGWVNQTIELRQDYGNSEIGTCLETLIGGNHFRVFKQDGTDAPSGAVFLAVSQEEDLEESHTIIPDGYNIGRDKLVSLAAGTTHFDGVTYSTIARNITGLLAAGSVGVNHGIGTDGITTLLTVTIIDDCS</sequence>
<dbReference type="Proteomes" id="UP001163798">
    <property type="component" value="Unassembled WGS sequence"/>
</dbReference>
<reference evidence="1" key="1">
    <citation type="submission" date="2022-08" db="EMBL/GenBank/DDBJ databases">
        <authorList>
            <consortium name="DOE Joint Genome Institute"/>
            <person name="Min B."/>
            <person name="Riley R."/>
            <person name="Sierra-Patev S."/>
            <person name="Naranjo-Ortiz M."/>
            <person name="Looney B."/>
            <person name="Konkel Z."/>
            <person name="Slot J.C."/>
            <person name="Sakamoto Y."/>
            <person name="Steenwyk J.L."/>
            <person name="Rokas A."/>
            <person name="Carro J."/>
            <person name="Camarero S."/>
            <person name="Ferreira P."/>
            <person name="Molpeceres G."/>
            <person name="Ruiz-Duenas F.J."/>
            <person name="Serrano A."/>
            <person name="Henrissat B."/>
            <person name="Drula E."/>
            <person name="Hughes K.W."/>
            <person name="Mata J.L."/>
            <person name="Ishikawa N.K."/>
            <person name="Vargas-Isla R."/>
            <person name="Ushijima S."/>
            <person name="Smith C.A."/>
            <person name="Ahrendt S."/>
            <person name="Andreopoulos W."/>
            <person name="He G."/>
            <person name="Labutti K."/>
            <person name="Lipzen A."/>
            <person name="Ng V."/>
            <person name="Sandor L."/>
            <person name="Barry K."/>
            <person name="Martinez A.T."/>
            <person name="Xiao Y."/>
            <person name="Gibbons J.G."/>
            <person name="Terashima K."/>
            <person name="Hibbett D.S."/>
            <person name="Grigoriev I.V."/>
        </authorList>
    </citation>
    <scope>NUCLEOTIDE SEQUENCE</scope>
    <source>
        <strain evidence="1">TFB10291</strain>
    </source>
</reference>
<evidence type="ECO:0008006" key="3">
    <source>
        <dbReference type="Google" id="ProtNLM"/>
    </source>
</evidence>
<name>A0AA38NNI2_9AGAR</name>
<evidence type="ECO:0000313" key="1">
    <source>
        <dbReference type="EMBL" id="KAJ3780815.1"/>
    </source>
</evidence>
<dbReference type="EMBL" id="MU793650">
    <property type="protein sequence ID" value="KAJ3780815.1"/>
    <property type="molecule type" value="Genomic_DNA"/>
</dbReference>
<keyword evidence="2" id="KW-1185">Reference proteome</keyword>